<evidence type="ECO:0000313" key="8">
    <source>
        <dbReference type="Proteomes" id="UP000275368"/>
    </source>
</evidence>
<dbReference type="RefSeq" id="WP_125661899.1">
    <property type="nucleotide sequence ID" value="NZ_AP019308.1"/>
</dbReference>
<comment type="function">
    <text evidence="5">Has an important function as a repair enzyme for proteins that have been inactivated by oxidation. Catalyzes the reversible oxidation-reduction of methionine sulfoxide in proteins to methionine.</text>
</comment>
<dbReference type="HAMAP" id="MF_01401">
    <property type="entry name" value="MsrA"/>
    <property type="match status" value="1"/>
</dbReference>
<gene>
    <name evidence="5" type="primary">msrA</name>
    <name evidence="7" type="ORF">Back11_43160</name>
</gene>
<evidence type="ECO:0000256" key="2">
    <source>
        <dbReference type="ARBA" id="ARBA00023002"/>
    </source>
</evidence>
<dbReference type="InterPro" id="IPR036509">
    <property type="entry name" value="Met_Sox_Rdtase_MsrA_sf"/>
</dbReference>
<dbReference type="GO" id="GO:0008113">
    <property type="term" value="F:peptide-methionine (S)-S-oxide reductase activity"/>
    <property type="evidence" value="ECO:0007669"/>
    <property type="project" value="UniProtKB-UniRule"/>
</dbReference>
<evidence type="ECO:0000259" key="6">
    <source>
        <dbReference type="Pfam" id="PF01625"/>
    </source>
</evidence>
<evidence type="ECO:0000256" key="4">
    <source>
        <dbReference type="ARBA" id="ARBA00048782"/>
    </source>
</evidence>
<dbReference type="KEGG" id="pbk:Back11_43160"/>
<dbReference type="OrthoDB" id="4174719at2"/>
<feature type="active site" evidence="5">
    <location>
        <position position="29"/>
    </location>
</feature>
<organism evidence="7 8">
    <name type="scientific">Paenibacillus baekrokdamisoli</name>
    <dbReference type="NCBI Taxonomy" id="1712516"/>
    <lineage>
        <taxon>Bacteria</taxon>
        <taxon>Bacillati</taxon>
        <taxon>Bacillota</taxon>
        <taxon>Bacilli</taxon>
        <taxon>Bacillales</taxon>
        <taxon>Paenibacillaceae</taxon>
        <taxon>Paenibacillus</taxon>
    </lineage>
</organism>
<dbReference type="AlphaFoldDB" id="A0A3G9JAR4"/>
<reference evidence="7 8" key="1">
    <citation type="submission" date="2018-11" db="EMBL/GenBank/DDBJ databases">
        <title>Complete genome sequence of Paenibacillus baekrokdamisoli strain KCTC 33723.</title>
        <authorList>
            <person name="Kang S.W."/>
            <person name="Lee K.C."/>
            <person name="Kim K.K."/>
            <person name="Kim J.S."/>
            <person name="Kim D.S."/>
            <person name="Ko S.H."/>
            <person name="Yang S.H."/>
            <person name="Lee J.S."/>
        </authorList>
    </citation>
    <scope>NUCLEOTIDE SEQUENCE [LARGE SCALE GENOMIC DNA]</scope>
    <source>
        <strain evidence="7 8">KCTC 33723</strain>
    </source>
</reference>
<dbReference type="NCBIfam" id="TIGR00401">
    <property type="entry name" value="msrA"/>
    <property type="match status" value="1"/>
</dbReference>
<dbReference type="EC" id="1.8.4.11" evidence="5"/>
<keyword evidence="8" id="KW-1185">Reference proteome</keyword>
<comment type="catalytic activity">
    <reaction evidence="3 5">
        <text>L-methionyl-[protein] + [thioredoxin]-disulfide + H2O = L-methionyl-(S)-S-oxide-[protein] + [thioredoxin]-dithiol</text>
        <dbReference type="Rhea" id="RHEA:14217"/>
        <dbReference type="Rhea" id="RHEA-COMP:10698"/>
        <dbReference type="Rhea" id="RHEA-COMP:10700"/>
        <dbReference type="Rhea" id="RHEA-COMP:12313"/>
        <dbReference type="Rhea" id="RHEA-COMP:12315"/>
        <dbReference type="ChEBI" id="CHEBI:15377"/>
        <dbReference type="ChEBI" id="CHEBI:16044"/>
        <dbReference type="ChEBI" id="CHEBI:29950"/>
        <dbReference type="ChEBI" id="CHEBI:44120"/>
        <dbReference type="ChEBI" id="CHEBI:50058"/>
        <dbReference type="EC" id="1.8.4.11"/>
    </reaction>
</comment>
<comment type="similarity">
    <text evidence="1 5">Belongs to the MsrA Met sulfoxide reductase family.</text>
</comment>
<dbReference type="Pfam" id="PF01625">
    <property type="entry name" value="PMSR"/>
    <property type="match status" value="1"/>
</dbReference>
<evidence type="ECO:0000256" key="1">
    <source>
        <dbReference type="ARBA" id="ARBA00005591"/>
    </source>
</evidence>
<evidence type="ECO:0000313" key="7">
    <source>
        <dbReference type="EMBL" id="BBH22971.1"/>
    </source>
</evidence>
<dbReference type="Gene3D" id="3.30.1060.10">
    <property type="entry name" value="Peptide methionine sulphoxide reductase MsrA"/>
    <property type="match status" value="1"/>
</dbReference>
<dbReference type="InterPro" id="IPR002569">
    <property type="entry name" value="Met_Sox_Rdtase_MsrA_dom"/>
</dbReference>
<protein>
    <recommendedName>
        <fullName evidence="5">Peptide methionine sulfoxide reductase MsrA</fullName>
        <shortName evidence="5">Protein-methionine-S-oxide reductase</shortName>
        <ecNumber evidence="5">1.8.4.11</ecNumber>
    </recommendedName>
    <alternativeName>
        <fullName evidence="5">Peptide-methionine (S)-S-oxide reductase</fullName>
        <shortName evidence="5">Peptide Met(O) reductase</shortName>
    </alternativeName>
</protein>
<dbReference type="PANTHER" id="PTHR43774:SF1">
    <property type="entry name" value="PEPTIDE METHIONINE SULFOXIDE REDUCTASE MSRA 2"/>
    <property type="match status" value="1"/>
</dbReference>
<dbReference type="EMBL" id="AP019308">
    <property type="protein sequence ID" value="BBH22971.1"/>
    <property type="molecule type" value="Genomic_DNA"/>
</dbReference>
<dbReference type="SUPFAM" id="SSF55068">
    <property type="entry name" value="Peptide methionine sulfoxide reductase"/>
    <property type="match status" value="1"/>
</dbReference>
<evidence type="ECO:0000256" key="5">
    <source>
        <dbReference type="HAMAP-Rule" id="MF_01401"/>
    </source>
</evidence>
<keyword evidence="2 5" id="KW-0560">Oxidoreductase</keyword>
<dbReference type="Proteomes" id="UP000275368">
    <property type="component" value="Chromosome"/>
</dbReference>
<dbReference type="PANTHER" id="PTHR43774">
    <property type="entry name" value="PEPTIDE METHIONINE SULFOXIDE REDUCTASE"/>
    <property type="match status" value="1"/>
</dbReference>
<comment type="catalytic activity">
    <reaction evidence="4 5">
        <text>[thioredoxin]-disulfide + L-methionine + H2O = L-methionine (S)-S-oxide + [thioredoxin]-dithiol</text>
        <dbReference type="Rhea" id="RHEA:19993"/>
        <dbReference type="Rhea" id="RHEA-COMP:10698"/>
        <dbReference type="Rhea" id="RHEA-COMP:10700"/>
        <dbReference type="ChEBI" id="CHEBI:15377"/>
        <dbReference type="ChEBI" id="CHEBI:29950"/>
        <dbReference type="ChEBI" id="CHEBI:50058"/>
        <dbReference type="ChEBI" id="CHEBI:57844"/>
        <dbReference type="ChEBI" id="CHEBI:58772"/>
        <dbReference type="EC" id="1.8.4.11"/>
    </reaction>
</comment>
<sequence length="225" mass="25871">MNNRDIHDNGIEPSFSTSNVQTVTLGMGCFWSPEALFGHLPGVIRTSVGYAGGSSIAPTYREMGDHTETVQIDFDPEIITFETILDMFWNNHNPMNINDYKGRQYRSLLLYCDGNQQEVIQQVLGKRKELGKGEPETEIAPYTGFYLAEDRHQKYYLKRYPHAMERFSTLYASQDERILATLAARLNGLAKGYTNLAHIINEIQQWPTSSSNRNRMIELIKQIRW</sequence>
<proteinExistence type="inferred from homology"/>
<dbReference type="GO" id="GO:0033744">
    <property type="term" value="F:L-methionine:thioredoxin-disulfide S-oxidoreductase activity"/>
    <property type="evidence" value="ECO:0007669"/>
    <property type="project" value="RHEA"/>
</dbReference>
<feature type="domain" description="Peptide methionine sulphoxide reductase MsrA" evidence="6">
    <location>
        <begin position="23"/>
        <end position="159"/>
    </location>
</feature>
<accession>A0A3G9JAR4</accession>
<evidence type="ECO:0000256" key="3">
    <source>
        <dbReference type="ARBA" id="ARBA00047806"/>
    </source>
</evidence>
<name>A0A3G9JAR4_9BACL</name>
<dbReference type="PROSITE" id="PS51257">
    <property type="entry name" value="PROKAR_LIPOPROTEIN"/>
    <property type="match status" value="1"/>
</dbReference>